<comment type="caution">
    <text evidence="2">The sequence shown here is derived from an EMBL/GenBank/DDBJ whole genome shotgun (WGS) entry which is preliminary data.</text>
</comment>
<dbReference type="EMBL" id="SPHZ02000003">
    <property type="protein sequence ID" value="KAF0923697.1"/>
    <property type="molecule type" value="Genomic_DNA"/>
</dbReference>
<feature type="region of interest" description="Disordered" evidence="1">
    <location>
        <begin position="70"/>
        <end position="108"/>
    </location>
</feature>
<dbReference type="Proteomes" id="UP000479710">
    <property type="component" value="Unassembled WGS sequence"/>
</dbReference>
<feature type="region of interest" description="Disordered" evidence="1">
    <location>
        <begin position="23"/>
        <end position="48"/>
    </location>
</feature>
<dbReference type="AlphaFoldDB" id="A0A6G1EG22"/>
<gene>
    <name evidence="2" type="ORF">E2562_006671</name>
</gene>
<organism evidence="2 3">
    <name type="scientific">Oryza meyeriana var. granulata</name>
    <dbReference type="NCBI Taxonomy" id="110450"/>
    <lineage>
        <taxon>Eukaryota</taxon>
        <taxon>Viridiplantae</taxon>
        <taxon>Streptophyta</taxon>
        <taxon>Embryophyta</taxon>
        <taxon>Tracheophyta</taxon>
        <taxon>Spermatophyta</taxon>
        <taxon>Magnoliopsida</taxon>
        <taxon>Liliopsida</taxon>
        <taxon>Poales</taxon>
        <taxon>Poaceae</taxon>
        <taxon>BOP clade</taxon>
        <taxon>Oryzoideae</taxon>
        <taxon>Oryzeae</taxon>
        <taxon>Oryzinae</taxon>
        <taxon>Oryza</taxon>
        <taxon>Oryza meyeriana</taxon>
    </lineage>
</organism>
<evidence type="ECO:0000256" key="1">
    <source>
        <dbReference type="SAM" id="MobiDB-lite"/>
    </source>
</evidence>
<evidence type="ECO:0000313" key="2">
    <source>
        <dbReference type="EMBL" id="KAF0923697.1"/>
    </source>
</evidence>
<evidence type="ECO:0000313" key="3">
    <source>
        <dbReference type="Proteomes" id="UP000479710"/>
    </source>
</evidence>
<accession>A0A6G1EG22</accession>
<reference evidence="2 3" key="1">
    <citation type="submission" date="2019-11" db="EMBL/GenBank/DDBJ databases">
        <title>Whole genome sequence of Oryza granulata.</title>
        <authorList>
            <person name="Li W."/>
        </authorList>
    </citation>
    <scope>NUCLEOTIDE SEQUENCE [LARGE SCALE GENOMIC DNA]</scope>
    <source>
        <strain evidence="3">cv. Menghai</strain>
        <tissue evidence="2">Leaf</tissue>
    </source>
</reference>
<proteinExistence type="predicted"/>
<protein>
    <submittedName>
        <fullName evidence="2">Uncharacterized protein</fullName>
    </submittedName>
</protein>
<keyword evidence="3" id="KW-1185">Reference proteome</keyword>
<feature type="region of interest" description="Disordered" evidence="1">
    <location>
        <begin position="127"/>
        <end position="151"/>
    </location>
</feature>
<name>A0A6G1EG22_9ORYZ</name>
<feature type="compositionally biased region" description="Basic and acidic residues" evidence="1">
    <location>
        <begin position="139"/>
        <end position="151"/>
    </location>
</feature>
<feature type="compositionally biased region" description="Low complexity" evidence="1">
    <location>
        <begin position="70"/>
        <end position="80"/>
    </location>
</feature>
<sequence length="151" mass="16354">MLVLWWREEVVGVACSGVRVTSKRHGGLEKSGGPRERENGLGEKSSMRTSIRALTSSPNQHRRCSDCAAAKATTSATMPAPAAPPRSHHLGQFHGVEQWTSSDPTPRPLSLSFLADEIAEISGAVIESRGSRGGRRQRRSEMREHVAVTGD</sequence>
<feature type="compositionally biased region" description="Basic and acidic residues" evidence="1">
    <location>
        <begin position="26"/>
        <end position="41"/>
    </location>
</feature>